<organism evidence="1 2">
    <name type="scientific">Candidatus Magnetaquiglobus chichijimensis</name>
    <dbReference type="NCBI Taxonomy" id="3141448"/>
    <lineage>
        <taxon>Bacteria</taxon>
        <taxon>Pseudomonadati</taxon>
        <taxon>Pseudomonadota</taxon>
        <taxon>Magnetococcia</taxon>
        <taxon>Magnetococcales</taxon>
        <taxon>Candidatus Magnetaquicoccaceae</taxon>
        <taxon>Candidatus Magnetaquiglobus</taxon>
    </lineage>
</organism>
<reference evidence="1 2" key="2">
    <citation type="submission" date="2024-09" db="EMBL/GenBank/DDBJ databases">
        <title>Draft genome sequence of Candidatus Magnetaquicoccaceae bacterium FCR-1.</title>
        <authorList>
            <person name="Shimoshige H."/>
            <person name="Shimamura S."/>
            <person name="Taoka A."/>
            <person name="Kobayashi H."/>
            <person name="Maekawa T."/>
        </authorList>
    </citation>
    <scope>NUCLEOTIDE SEQUENCE [LARGE SCALE GENOMIC DNA]</scope>
    <source>
        <strain evidence="1 2">FCR-1</strain>
    </source>
</reference>
<proteinExistence type="predicted"/>
<dbReference type="Pfam" id="PF08748">
    <property type="entry name" value="Phage_TAC_4"/>
    <property type="match status" value="1"/>
</dbReference>
<name>A0ABQ0CAY4_9PROT</name>
<dbReference type="InterPro" id="IPR014859">
    <property type="entry name" value="Phage_TAC_4"/>
</dbReference>
<dbReference type="RefSeq" id="WP_420905730.1">
    <property type="nucleotide sequence ID" value="NZ_BAAFGK010000004.1"/>
</dbReference>
<evidence type="ECO:0008006" key="3">
    <source>
        <dbReference type="Google" id="ProtNLM"/>
    </source>
</evidence>
<evidence type="ECO:0000313" key="1">
    <source>
        <dbReference type="EMBL" id="GAB0058050.1"/>
    </source>
</evidence>
<evidence type="ECO:0000313" key="2">
    <source>
        <dbReference type="Proteomes" id="UP001628193"/>
    </source>
</evidence>
<dbReference type="EMBL" id="BAAFGK010000004">
    <property type="protein sequence ID" value="GAB0058050.1"/>
    <property type="molecule type" value="Genomic_DNA"/>
</dbReference>
<comment type="caution">
    <text evidence="1">The sequence shown here is derived from an EMBL/GenBank/DDBJ whole genome shotgun (WGS) entry which is preliminary data.</text>
</comment>
<gene>
    <name evidence="1" type="ORF">SIID45300_02390</name>
</gene>
<sequence length="108" mass="11797">MFQIAKDQTFSWTIDVTAPHQSNQQPAGQFTAHMRLLGIAETTRLAGESDAAFINAIVTGWDDVLDQEGQPMPFTPENLAVLIDMPNVRLALVRGYHTASSGGAREKN</sequence>
<dbReference type="Proteomes" id="UP001628193">
    <property type="component" value="Unassembled WGS sequence"/>
</dbReference>
<keyword evidence="2" id="KW-1185">Reference proteome</keyword>
<protein>
    <recommendedName>
        <fullName evidence="3">Phage protein</fullName>
    </recommendedName>
</protein>
<accession>A0ABQ0CAY4</accession>
<reference evidence="1 2" key="1">
    <citation type="submission" date="2024-05" db="EMBL/GenBank/DDBJ databases">
        <authorList>
            <consortium name="Candidatus Magnetaquicoccaceae bacterium FCR-1 genome sequencing consortium"/>
            <person name="Shimoshige H."/>
            <person name="Shimamura S."/>
            <person name="Taoka A."/>
            <person name="Kobayashi H."/>
            <person name="Maekawa T."/>
        </authorList>
    </citation>
    <scope>NUCLEOTIDE SEQUENCE [LARGE SCALE GENOMIC DNA]</scope>
    <source>
        <strain evidence="1 2">FCR-1</strain>
    </source>
</reference>